<evidence type="ECO:0000256" key="2">
    <source>
        <dbReference type="ARBA" id="ARBA00022723"/>
    </source>
</evidence>
<keyword evidence="7" id="KW-1185">Reference proteome</keyword>
<dbReference type="Pfam" id="PF00034">
    <property type="entry name" value="Cytochrom_C"/>
    <property type="match status" value="1"/>
</dbReference>
<proteinExistence type="predicted"/>
<keyword evidence="1 4" id="KW-0349">Heme</keyword>
<dbReference type="Gene3D" id="1.10.760.10">
    <property type="entry name" value="Cytochrome c-like domain"/>
    <property type="match status" value="1"/>
</dbReference>
<protein>
    <recommendedName>
        <fullName evidence="5">Cytochrome c domain-containing protein</fullName>
    </recommendedName>
</protein>
<evidence type="ECO:0000256" key="4">
    <source>
        <dbReference type="PROSITE-ProRule" id="PRU00433"/>
    </source>
</evidence>
<dbReference type="Proteomes" id="UP000244898">
    <property type="component" value="Unassembled WGS sequence"/>
</dbReference>
<accession>A0A2R8CEJ7</accession>
<sequence length="181" mass="19499">MVAIAVWMLPKRDPKNCLTFLLLEAVGLKKINQRCGTMKKTILISAIAAAGTLGYLLWPGPNSDQSTATRTTAQGAALVEIVLPERLTTNAQIGKRGFDANCAACHGLNAVGQQGVAPPLVHVIYEPGHHGDESFQRAVAQGVRAHHWPFGNMPPVDGLSRPDVTMITQYVRELQRANGIN</sequence>
<evidence type="ECO:0000259" key="5">
    <source>
        <dbReference type="PROSITE" id="PS51007"/>
    </source>
</evidence>
<evidence type="ECO:0000313" key="7">
    <source>
        <dbReference type="Proteomes" id="UP000244898"/>
    </source>
</evidence>
<feature type="domain" description="Cytochrome c" evidence="5">
    <location>
        <begin position="89"/>
        <end position="175"/>
    </location>
</feature>
<dbReference type="EMBL" id="ONZG01000013">
    <property type="protein sequence ID" value="SPJ30845.1"/>
    <property type="molecule type" value="Genomic_DNA"/>
</dbReference>
<evidence type="ECO:0000313" key="6">
    <source>
        <dbReference type="EMBL" id="SPJ30845.1"/>
    </source>
</evidence>
<dbReference type="AlphaFoldDB" id="A0A2R8CEJ7"/>
<dbReference type="InterPro" id="IPR009056">
    <property type="entry name" value="Cyt_c-like_dom"/>
</dbReference>
<dbReference type="GO" id="GO:0020037">
    <property type="term" value="F:heme binding"/>
    <property type="evidence" value="ECO:0007669"/>
    <property type="project" value="InterPro"/>
</dbReference>
<dbReference type="SUPFAM" id="SSF46626">
    <property type="entry name" value="Cytochrome c"/>
    <property type="match status" value="1"/>
</dbReference>
<name>A0A2R8CEJ7_9RHOB</name>
<dbReference type="GO" id="GO:0046872">
    <property type="term" value="F:metal ion binding"/>
    <property type="evidence" value="ECO:0007669"/>
    <property type="project" value="UniProtKB-KW"/>
</dbReference>
<organism evidence="6 7">
    <name type="scientific">Falsiruegeria mediterranea M17</name>
    <dbReference type="NCBI Taxonomy" id="1200281"/>
    <lineage>
        <taxon>Bacteria</taxon>
        <taxon>Pseudomonadati</taxon>
        <taxon>Pseudomonadota</taxon>
        <taxon>Alphaproteobacteria</taxon>
        <taxon>Rhodobacterales</taxon>
        <taxon>Roseobacteraceae</taxon>
        <taxon>Falsiruegeria</taxon>
    </lineage>
</organism>
<dbReference type="GO" id="GO:0009055">
    <property type="term" value="F:electron transfer activity"/>
    <property type="evidence" value="ECO:0007669"/>
    <property type="project" value="InterPro"/>
</dbReference>
<keyword evidence="2 4" id="KW-0479">Metal-binding</keyword>
<evidence type="ECO:0000256" key="1">
    <source>
        <dbReference type="ARBA" id="ARBA00022617"/>
    </source>
</evidence>
<gene>
    <name evidence="6" type="ORF">TRM7615_04382</name>
</gene>
<evidence type="ECO:0000256" key="3">
    <source>
        <dbReference type="ARBA" id="ARBA00023004"/>
    </source>
</evidence>
<dbReference type="InterPro" id="IPR036909">
    <property type="entry name" value="Cyt_c-like_dom_sf"/>
</dbReference>
<reference evidence="7" key="1">
    <citation type="submission" date="2018-03" db="EMBL/GenBank/DDBJ databases">
        <authorList>
            <person name="Rodrigo-Torres L."/>
            <person name="Arahal R. D."/>
            <person name="Lucena T."/>
        </authorList>
    </citation>
    <scope>NUCLEOTIDE SEQUENCE [LARGE SCALE GENOMIC DNA]</scope>
    <source>
        <strain evidence="7">CECT 7615</strain>
    </source>
</reference>
<dbReference type="PROSITE" id="PS51007">
    <property type="entry name" value="CYTC"/>
    <property type="match status" value="1"/>
</dbReference>
<keyword evidence="3 4" id="KW-0408">Iron</keyword>